<organism evidence="2 3">
    <name type="scientific">Pseudomonas muyukensis</name>
    <dbReference type="NCBI Taxonomy" id="2842357"/>
    <lineage>
        <taxon>Bacteria</taxon>
        <taxon>Pseudomonadati</taxon>
        <taxon>Pseudomonadota</taxon>
        <taxon>Gammaproteobacteria</taxon>
        <taxon>Pseudomonadales</taxon>
        <taxon>Pseudomonadaceae</taxon>
        <taxon>Pseudomonas</taxon>
    </lineage>
</organism>
<protein>
    <submittedName>
        <fullName evidence="2">Type II toxin-antitoxin system RelE/ParE family toxin</fullName>
    </submittedName>
</protein>
<dbReference type="NCBIfam" id="TIGR02385">
    <property type="entry name" value="RelE_StbE"/>
    <property type="match status" value="1"/>
</dbReference>
<proteinExistence type="inferred from homology"/>
<gene>
    <name evidence="2" type="ORF">KSS95_22015</name>
</gene>
<name>A0ABX8M741_9PSED</name>
<dbReference type="PANTHER" id="PTHR35601">
    <property type="entry name" value="TOXIN RELE"/>
    <property type="match status" value="1"/>
</dbReference>
<evidence type="ECO:0000256" key="1">
    <source>
        <dbReference type="ARBA" id="ARBA00006226"/>
    </source>
</evidence>
<dbReference type="InterPro" id="IPR007712">
    <property type="entry name" value="RelE/ParE_toxin"/>
</dbReference>
<dbReference type="RefSeq" id="WP_217849601.1">
    <property type="nucleotide sequence ID" value="NZ_CP077073.1"/>
</dbReference>
<dbReference type="Proteomes" id="UP001047646">
    <property type="component" value="Chromosome"/>
</dbReference>
<keyword evidence="3" id="KW-1185">Reference proteome</keyword>
<comment type="similarity">
    <text evidence="1">Belongs to the RelE toxin family.</text>
</comment>
<reference evidence="2" key="1">
    <citation type="journal article" date="2021" name="Microorganisms">
        <title>The Ever-Expanding Pseudomonas Genus: Description of 43 New Species and Partition of the Pseudomonas putida Group.</title>
        <authorList>
            <person name="Girard L."/>
            <person name="Lood C."/>
            <person name="Hofte M."/>
            <person name="Vandamme P."/>
            <person name="Rokni-Zadeh H."/>
            <person name="van Noort V."/>
            <person name="Lavigne R."/>
            <person name="De Mot R."/>
        </authorList>
    </citation>
    <scope>NUCLEOTIDE SEQUENCE</scope>
    <source>
        <strain evidence="2">COW39</strain>
    </source>
</reference>
<dbReference type="Pfam" id="PF05016">
    <property type="entry name" value="ParE_toxin"/>
    <property type="match status" value="1"/>
</dbReference>
<dbReference type="PANTHER" id="PTHR35601:SF2">
    <property type="entry name" value="MRNA INTERFERASE TOXIN RELE"/>
    <property type="match status" value="1"/>
</dbReference>
<dbReference type="EMBL" id="CP077073">
    <property type="protein sequence ID" value="QXH34784.1"/>
    <property type="molecule type" value="Genomic_DNA"/>
</dbReference>
<accession>A0ABX8M741</accession>
<evidence type="ECO:0000313" key="2">
    <source>
        <dbReference type="EMBL" id="QXH34784.1"/>
    </source>
</evidence>
<evidence type="ECO:0000313" key="3">
    <source>
        <dbReference type="Proteomes" id="UP001047646"/>
    </source>
</evidence>
<sequence length="105" mass="12287">MNLSSRPNATSSYNLEFDVRAQKEYRKLEPQLRLQLARKLKVRLVQPRVEKDKLAAMADCYKIKLKSAGYRLVYQVIEHRVMVIVIAIGKRENSETYTTARSRMN</sequence>